<dbReference type="EMBL" id="NTFH01000006">
    <property type="protein sequence ID" value="PHQ15584.1"/>
    <property type="molecule type" value="Genomic_DNA"/>
</dbReference>
<keyword evidence="1" id="KW-0732">Signal</keyword>
<feature type="signal peptide" evidence="1">
    <location>
        <begin position="1"/>
        <end position="27"/>
    </location>
</feature>
<name>A0A2G1UM55_9GAMM</name>
<dbReference type="RefSeq" id="WP_099614158.1">
    <property type="nucleotide sequence ID" value="NZ_KZ319369.1"/>
</dbReference>
<feature type="chain" id="PRO_5013713184" evidence="1">
    <location>
        <begin position="28"/>
        <end position="121"/>
    </location>
</feature>
<comment type="caution">
    <text evidence="2">The sequence shown here is derived from an EMBL/GenBank/DDBJ whole genome shotgun (WGS) entry which is preliminary data.</text>
</comment>
<evidence type="ECO:0000256" key="1">
    <source>
        <dbReference type="SAM" id="SignalP"/>
    </source>
</evidence>
<evidence type="ECO:0000313" key="2">
    <source>
        <dbReference type="EMBL" id="PHQ15584.1"/>
    </source>
</evidence>
<evidence type="ECO:0000313" key="3">
    <source>
        <dbReference type="Proteomes" id="UP000231409"/>
    </source>
</evidence>
<reference evidence="2 3" key="1">
    <citation type="submission" date="2017-09" db="EMBL/GenBank/DDBJ databases">
        <title>The draft genome sequences of Marinobacter sp. PWS21.</title>
        <authorList>
            <person name="Cao J."/>
        </authorList>
    </citation>
    <scope>NUCLEOTIDE SEQUENCE [LARGE SCALE GENOMIC DNA]</scope>
    <source>
        <strain evidence="2 3">PWS21</strain>
    </source>
</reference>
<proteinExistence type="predicted"/>
<sequence length="121" mass="13394">MIKTKTSGLIATALLTATLLASPLALAGHHGEGKPAKDEMCQQYRDGTGKFSKEAREARMEKRAQARAAMADRLKLTDEQRAIWQQIHDERKAEWADRKGDWNARMDKRCGTAAAPEAASE</sequence>
<accession>A0A2G1UM55</accession>
<organism evidence="2 3">
    <name type="scientific">Marinobacter profundi</name>
    <dbReference type="NCBI Taxonomy" id="2666256"/>
    <lineage>
        <taxon>Bacteria</taxon>
        <taxon>Pseudomonadati</taxon>
        <taxon>Pseudomonadota</taxon>
        <taxon>Gammaproteobacteria</taxon>
        <taxon>Pseudomonadales</taxon>
        <taxon>Marinobacteraceae</taxon>
        <taxon>Marinobacter</taxon>
    </lineage>
</organism>
<protein>
    <submittedName>
        <fullName evidence="2">Uncharacterized protein</fullName>
    </submittedName>
</protein>
<dbReference type="Proteomes" id="UP000231409">
    <property type="component" value="Unassembled WGS sequence"/>
</dbReference>
<gene>
    <name evidence="2" type="ORF">CLH61_07915</name>
</gene>
<keyword evidence="3" id="KW-1185">Reference proteome</keyword>
<dbReference type="AlphaFoldDB" id="A0A2G1UM55"/>